<evidence type="ECO:0000313" key="9">
    <source>
        <dbReference type="EMBL" id="ADK82136.1"/>
    </source>
</evidence>
<dbReference type="SUPFAM" id="SSF103642">
    <property type="entry name" value="Sec-C motif"/>
    <property type="match status" value="1"/>
</dbReference>
<keyword evidence="4" id="KW-0479">Metal-binding</keyword>
<dbReference type="InterPro" id="IPR058240">
    <property type="entry name" value="rSAM_sf"/>
</dbReference>
<evidence type="ECO:0000256" key="3">
    <source>
        <dbReference type="ARBA" id="ARBA00022691"/>
    </source>
</evidence>
<dbReference type="HOGENOM" id="CLU_009273_10_0_12"/>
<reference evidence="9 10" key="1">
    <citation type="journal article" date="2010" name="Stand. Genomic Sci.">
        <title>Complete genome sequence of Spirochaeta smaragdinae type strain (SEBR 4228).</title>
        <authorList>
            <person name="Mavromatis K."/>
            <person name="Yasawong M."/>
            <person name="Chertkov O."/>
            <person name="Lapidus A."/>
            <person name="Lucas S."/>
            <person name="Nolan M."/>
            <person name="Del Rio T.G."/>
            <person name="Tice H."/>
            <person name="Cheng J.F."/>
            <person name="Pitluck S."/>
            <person name="Liolios K."/>
            <person name="Ivanova N."/>
            <person name="Tapia R."/>
            <person name="Han C."/>
            <person name="Bruce D."/>
            <person name="Goodwin L."/>
            <person name="Pati A."/>
            <person name="Chen A."/>
            <person name="Palaniappan K."/>
            <person name="Land M."/>
            <person name="Hauser L."/>
            <person name="Chang Y.J."/>
            <person name="Jeffries C.D."/>
            <person name="Detter J.C."/>
            <person name="Rohde M."/>
            <person name="Brambilla E."/>
            <person name="Spring S."/>
            <person name="Goker M."/>
            <person name="Sikorski J."/>
            <person name="Woyke T."/>
            <person name="Bristow J."/>
            <person name="Eisen J.A."/>
            <person name="Markowitz V."/>
            <person name="Hugenholtz P."/>
            <person name="Klenk H.P."/>
            <person name="Kyrpides N.C."/>
        </authorList>
    </citation>
    <scope>NUCLEOTIDE SEQUENCE [LARGE SCALE GENOMIC DNA]</scope>
    <source>
        <strain evidence="10">DSM 11293 / JCM 15392 / SEBR 4228</strain>
    </source>
</reference>
<accession>E1R4P8</accession>
<keyword evidence="6" id="KW-0411">Iron-sulfur</keyword>
<dbReference type="PROSITE" id="PS51918">
    <property type="entry name" value="RADICAL_SAM"/>
    <property type="match status" value="1"/>
</dbReference>
<dbReference type="PANTHER" id="PTHR43273:SF3">
    <property type="entry name" value="ANAEROBIC SULFATASE-MATURATING ENZYME HOMOLOG ASLB-RELATED"/>
    <property type="match status" value="1"/>
</dbReference>
<dbReference type="NCBIfam" id="TIGR04085">
    <property type="entry name" value="rSAM_more_4Fe4S"/>
    <property type="match status" value="1"/>
</dbReference>
<evidence type="ECO:0000256" key="6">
    <source>
        <dbReference type="ARBA" id="ARBA00023014"/>
    </source>
</evidence>
<dbReference type="SFLD" id="SFLDG01384">
    <property type="entry name" value="thioether_bond_formation_requi"/>
    <property type="match status" value="1"/>
</dbReference>
<evidence type="ECO:0000256" key="4">
    <source>
        <dbReference type="ARBA" id="ARBA00022723"/>
    </source>
</evidence>
<dbReference type="SFLD" id="SFLDG01386">
    <property type="entry name" value="main_SPASM_domain-containing"/>
    <property type="match status" value="1"/>
</dbReference>
<dbReference type="CDD" id="cd21120">
    <property type="entry name" value="SPASM_anSME"/>
    <property type="match status" value="1"/>
</dbReference>
<dbReference type="RefSeq" id="WP_013255595.1">
    <property type="nucleotide sequence ID" value="NC_014364.1"/>
</dbReference>
<dbReference type="InterPro" id="IPR023885">
    <property type="entry name" value="4Fe4S-binding_SPASM_dom"/>
</dbReference>
<evidence type="ECO:0000256" key="1">
    <source>
        <dbReference type="ARBA" id="ARBA00001966"/>
    </source>
</evidence>
<evidence type="ECO:0000313" key="10">
    <source>
        <dbReference type="Proteomes" id="UP000002318"/>
    </source>
</evidence>
<evidence type="ECO:0000256" key="5">
    <source>
        <dbReference type="ARBA" id="ARBA00023004"/>
    </source>
</evidence>
<feature type="domain" description="Radical SAM core" evidence="8">
    <location>
        <begin position="5"/>
        <end position="239"/>
    </location>
</feature>
<dbReference type="InterPro" id="IPR007197">
    <property type="entry name" value="rSAM"/>
</dbReference>
<dbReference type="GO" id="GO:0016491">
    <property type="term" value="F:oxidoreductase activity"/>
    <property type="evidence" value="ECO:0007669"/>
    <property type="project" value="InterPro"/>
</dbReference>
<dbReference type="CDD" id="cd01335">
    <property type="entry name" value="Radical_SAM"/>
    <property type="match status" value="1"/>
</dbReference>
<dbReference type="KEGG" id="ssm:Spirs_3035"/>
<dbReference type="PANTHER" id="PTHR43273">
    <property type="entry name" value="ANAEROBIC SULFATASE-MATURATING ENZYME HOMOLOG ASLB-RELATED"/>
    <property type="match status" value="1"/>
</dbReference>
<dbReference type="EMBL" id="CP002116">
    <property type="protein sequence ID" value="ADK82136.1"/>
    <property type="molecule type" value="Genomic_DNA"/>
</dbReference>
<proteinExistence type="inferred from homology"/>
<comment type="similarity">
    <text evidence="7">Belongs to the radical SAM superfamily. Anaerobic sulfatase-maturating enzyme family.</text>
</comment>
<dbReference type="GO" id="GO:0046872">
    <property type="term" value="F:metal ion binding"/>
    <property type="evidence" value="ECO:0007669"/>
    <property type="project" value="UniProtKB-KW"/>
</dbReference>
<gene>
    <name evidence="9" type="ordered locus">Spirs_3035</name>
</gene>
<dbReference type="Proteomes" id="UP000002318">
    <property type="component" value="Chromosome"/>
</dbReference>
<dbReference type="SFLD" id="SFLDF00285">
    <property type="entry name" value="anaerobic_Ser-type_sulfatase-m"/>
    <property type="match status" value="1"/>
</dbReference>
<dbReference type="SFLD" id="SFLDG01067">
    <property type="entry name" value="SPASM/twitch_domain_containing"/>
    <property type="match status" value="1"/>
</dbReference>
<dbReference type="NCBIfam" id="TIGR03942">
    <property type="entry name" value="sulfatase_rSAM"/>
    <property type="match status" value="1"/>
</dbReference>
<dbReference type="SFLD" id="SFLDG01072">
    <property type="entry name" value="dehydrogenase_like"/>
    <property type="match status" value="1"/>
</dbReference>
<dbReference type="eggNOG" id="COG0641">
    <property type="taxonomic scope" value="Bacteria"/>
</dbReference>
<dbReference type="Pfam" id="PF04055">
    <property type="entry name" value="Radical_SAM"/>
    <property type="match status" value="1"/>
</dbReference>
<keyword evidence="10" id="KW-1185">Reference proteome</keyword>
<dbReference type="InterPro" id="IPR023867">
    <property type="entry name" value="Sulphatase_maturase_rSAM"/>
</dbReference>
<dbReference type="SFLD" id="SFLDS00029">
    <property type="entry name" value="Radical_SAM"/>
    <property type="match status" value="1"/>
</dbReference>
<keyword evidence="5" id="KW-0408">Iron</keyword>
<dbReference type="SUPFAM" id="SSF102114">
    <property type="entry name" value="Radical SAM enzymes"/>
    <property type="match status" value="1"/>
</dbReference>
<name>E1R4P8_SEDSS</name>
<dbReference type="AlphaFoldDB" id="E1R4P8"/>
<dbReference type="Pfam" id="PF13186">
    <property type="entry name" value="SPASM"/>
    <property type="match status" value="1"/>
</dbReference>
<protein>
    <submittedName>
        <fullName evidence="9">Radical SAM domain protein</fullName>
    </submittedName>
</protein>
<sequence>MNKKVNYPFNILAKPFGPICNLYCSYCFYLKKETLFPHENRSDFAMKPEILESFIRQYIEAQPEGEKEVTFGWQGGEPTLLGVDFFRNVVKLQKKYNVRGLTVKNGLQTNGTLITDEFAKFLKEEDFLVGISIDGPEYLHNKYRLDREGKGSFSRVMAGLENLKKNNVDFNTLTVVQNDNSKHPFEVYRFLKDVGSTFLQFIPIVEPDNGQTKKLVSKRTVSPEDWGTFLVAVFQDWIKEDIGNIYVQHFDLILGLYIGEPASLCVHSKYCGKALAIEHNGNIYSCDHFVSPDTYLGNISGSLAEIVEGEKQQRFGKNKFDLLPEECLVCPYLSLCYGGCPKDRLIAGRKGKLNWLCEGYKYFYETTVPVFSAMAAALKHHRPASTYKDYFCLPPSLLSKIGRNDPCPCLSGKKFKHCHGQR</sequence>
<dbReference type="Gene3D" id="3.20.20.70">
    <property type="entry name" value="Aldolase class I"/>
    <property type="match status" value="1"/>
</dbReference>
<evidence type="ECO:0000256" key="7">
    <source>
        <dbReference type="ARBA" id="ARBA00023601"/>
    </source>
</evidence>
<dbReference type="OrthoDB" id="9808591at2"/>
<dbReference type="Pfam" id="PF02810">
    <property type="entry name" value="SEC-C"/>
    <property type="match status" value="1"/>
</dbReference>
<dbReference type="STRING" id="573413.Spirs_3035"/>
<keyword evidence="2" id="KW-0004">4Fe-4S</keyword>
<comment type="cofactor">
    <cofactor evidence="1">
        <name>[4Fe-4S] cluster</name>
        <dbReference type="ChEBI" id="CHEBI:49883"/>
    </cofactor>
</comment>
<dbReference type="InterPro" id="IPR047207">
    <property type="entry name" value="SPASM_anSME"/>
</dbReference>
<dbReference type="InterPro" id="IPR034491">
    <property type="entry name" value="Anaerob_Ser_sulfatase-maturase"/>
</dbReference>
<dbReference type="InterPro" id="IPR004027">
    <property type="entry name" value="SEC_C_motif"/>
</dbReference>
<evidence type="ECO:0000259" key="8">
    <source>
        <dbReference type="PROSITE" id="PS51918"/>
    </source>
</evidence>
<dbReference type="InterPro" id="IPR013785">
    <property type="entry name" value="Aldolase_TIM"/>
</dbReference>
<evidence type="ECO:0000256" key="2">
    <source>
        <dbReference type="ARBA" id="ARBA00022485"/>
    </source>
</evidence>
<keyword evidence="3" id="KW-0949">S-adenosyl-L-methionine</keyword>
<dbReference type="GO" id="GO:0051539">
    <property type="term" value="F:4 iron, 4 sulfur cluster binding"/>
    <property type="evidence" value="ECO:0007669"/>
    <property type="project" value="UniProtKB-KW"/>
</dbReference>
<organism evidence="9 10">
    <name type="scientific">Sediminispirochaeta smaragdinae (strain DSM 11293 / JCM 15392 / SEBR 4228)</name>
    <name type="common">Spirochaeta smaragdinae</name>
    <dbReference type="NCBI Taxonomy" id="573413"/>
    <lineage>
        <taxon>Bacteria</taxon>
        <taxon>Pseudomonadati</taxon>
        <taxon>Spirochaetota</taxon>
        <taxon>Spirochaetia</taxon>
        <taxon>Spirochaetales</taxon>
        <taxon>Spirochaetaceae</taxon>
        <taxon>Sediminispirochaeta</taxon>
    </lineage>
</organism>